<gene>
    <name evidence="1" type="ORF">FF38_04049</name>
</gene>
<evidence type="ECO:0000313" key="2">
    <source>
        <dbReference type="Proteomes" id="UP000037069"/>
    </source>
</evidence>
<dbReference type="AlphaFoldDB" id="A0A0L0CI79"/>
<dbReference type="Proteomes" id="UP000037069">
    <property type="component" value="Unassembled WGS sequence"/>
</dbReference>
<reference evidence="1 2" key="1">
    <citation type="journal article" date="2015" name="Nat. Commun.">
        <title>Lucilia cuprina genome unlocks parasitic fly biology to underpin future interventions.</title>
        <authorList>
            <person name="Anstead C.A."/>
            <person name="Korhonen P.K."/>
            <person name="Young N.D."/>
            <person name="Hall R.S."/>
            <person name="Jex A.R."/>
            <person name="Murali S.C."/>
            <person name="Hughes D.S."/>
            <person name="Lee S.F."/>
            <person name="Perry T."/>
            <person name="Stroehlein A.J."/>
            <person name="Ansell B.R."/>
            <person name="Breugelmans B."/>
            <person name="Hofmann A."/>
            <person name="Qu J."/>
            <person name="Dugan S."/>
            <person name="Lee S.L."/>
            <person name="Chao H."/>
            <person name="Dinh H."/>
            <person name="Han Y."/>
            <person name="Doddapaneni H.V."/>
            <person name="Worley K.C."/>
            <person name="Muzny D.M."/>
            <person name="Ioannidis P."/>
            <person name="Waterhouse R.M."/>
            <person name="Zdobnov E.M."/>
            <person name="James P.J."/>
            <person name="Bagnall N.H."/>
            <person name="Kotze A.C."/>
            <person name="Gibbs R.A."/>
            <person name="Richards S."/>
            <person name="Batterham P."/>
            <person name="Gasser R.B."/>
        </authorList>
    </citation>
    <scope>NUCLEOTIDE SEQUENCE [LARGE SCALE GENOMIC DNA]</scope>
    <source>
        <strain evidence="1 2">LS</strain>
        <tissue evidence="1">Full body</tissue>
    </source>
</reference>
<sequence length="110" mass="11997">MCGRGKGGKVKSKAKSLSNRAGVQFPVGLRQLYPSVQHFFSEQYISSSLSPENYQYVYNIQNSHERQHPVESTVSPSAVKVSQNVVSGVALSKLVTMSVTVEANGPKRPD</sequence>
<organism evidence="1 2">
    <name type="scientific">Lucilia cuprina</name>
    <name type="common">Green bottle fly</name>
    <name type="synonym">Australian sheep blowfly</name>
    <dbReference type="NCBI Taxonomy" id="7375"/>
    <lineage>
        <taxon>Eukaryota</taxon>
        <taxon>Metazoa</taxon>
        <taxon>Ecdysozoa</taxon>
        <taxon>Arthropoda</taxon>
        <taxon>Hexapoda</taxon>
        <taxon>Insecta</taxon>
        <taxon>Pterygota</taxon>
        <taxon>Neoptera</taxon>
        <taxon>Endopterygota</taxon>
        <taxon>Diptera</taxon>
        <taxon>Brachycera</taxon>
        <taxon>Muscomorpha</taxon>
        <taxon>Oestroidea</taxon>
        <taxon>Calliphoridae</taxon>
        <taxon>Luciliinae</taxon>
        <taxon>Lucilia</taxon>
    </lineage>
</organism>
<accession>A0A0L0CI79</accession>
<dbReference type="EMBL" id="JRES01000361">
    <property type="protein sequence ID" value="KNC31950.1"/>
    <property type="molecule type" value="Genomic_DNA"/>
</dbReference>
<evidence type="ECO:0000313" key="1">
    <source>
        <dbReference type="EMBL" id="KNC31950.1"/>
    </source>
</evidence>
<proteinExistence type="predicted"/>
<keyword evidence="2" id="KW-1185">Reference proteome</keyword>
<name>A0A0L0CI79_LUCCU</name>
<protein>
    <submittedName>
        <fullName evidence="1">Uncharacterized protein</fullName>
    </submittedName>
</protein>
<comment type="caution">
    <text evidence="1">The sequence shown here is derived from an EMBL/GenBank/DDBJ whole genome shotgun (WGS) entry which is preliminary data.</text>
</comment>